<dbReference type="RefSeq" id="WP_275707221.1">
    <property type="nucleotide sequence ID" value="NZ_JAKLTN010000001.1"/>
</dbReference>
<evidence type="ECO:0000313" key="2">
    <source>
        <dbReference type="Proteomes" id="UP001165384"/>
    </source>
</evidence>
<dbReference type="Gene3D" id="3.40.50.300">
    <property type="entry name" value="P-loop containing nucleotide triphosphate hydrolases"/>
    <property type="match status" value="1"/>
</dbReference>
<name>A0ABS9JY71_9RHOO</name>
<dbReference type="Proteomes" id="UP001165384">
    <property type="component" value="Unassembled WGS sequence"/>
</dbReference>
<sequence length="1356" mass="148528">MMNPLPHFTAGESLSAIDGDPSRQAVASLRGYAYQLYASSIAWVALQSGEELLLEVAEDYATLVGNVLNGVQVKDTARSSSLTINNEDVQVALDGFVDLVERNPTREVHLRYLTTSEIGVEREKADRAAGEGVLTYWRKAAAMADVLPLRSALMASSISARVKRFISSRTDEQLRNDLLRRIHWDTGSQPLEDLERELAASLVEFASDRLRVSPRDCDALPGVVVTHILQAIVKTGSGRHLRQTDLLRLCETATKMTLAKSSIESLLAQLSTSSGGGHISIGGRSILEVETSYPTLKNVLSRPNVTDPINAVLKSTGAVFVVGGSGLGKTTNARNVARMLGGTWLVLPLADRSAQETEHILATALAQGLQREFSGLIVDDINEIEDSTVCRRFSQLLTAIRRRDAVCIATAYREPTTRSLDTCGLSMEHVVRVPNLDQDEVAQLVSIAGGDVGRSARLVFLLSSMGHPQLAKAVIASARRSGWSSLEGETISIKEVQADVDSERRRLRTTLVARLDENRRRLLLRTSLLHGRFPRELGCAVGNVEPGLPLPGELLNSLIGPWIDEVGGGRLRVSPLVGGAGAEDLSANEQRATHAEVARWLSPTGKTLDAADVNTLFFHSTMGEVEEPLTKIALAVFGGDAELNAIAAVLPLLLYAETDRLIFAKNPHLSKMLRLAQLLLASEAKMPDFALSVWSALTREIDTGEQTRVDRGFEMLALSKALISQTLASVLPRPARLLQRLLDVSQSDPMFPSLIQHLDGVQGDVDGWAAPAISFLFTNVAMSIGSVERQRQLFDDLDGLDPLYRETFLPVANLEQGWIQTTVNAAWLAETKAGTLKAEDAAANFEVLEACCIRWHRIDIAVHFRVARAVMLDEYANSPEQAEHVLADAEHTFGANSVIARAKVRLRFRHKRYQDVLFELERGPEAVLNADPLERTFLFREVGISAAGTGDWPSAAGWFARAYESLLTGPASSLTHMRIGLRADAALAAFKGGDRQSCIAEYAEALMELSTLDSDDSLNAAYCKRVVRHGLLWLYGEAMGYPKGIEIDNQPPYMVAGMCSNLQPSEAIREQQLAHIDTAWYLLAVVEARYLGNAVAATNLQARLCGREVPALSLTCTSSFLECAVRRRSSLEFVQALRPWMNNLAYVTANFDSLKQWNLSAPEYATVRDAPESALEQDQIQSRLSQAVLALGVLCAIAKDTDPLLELANSLRTEPGCKSAADLFGRMLSVPDGKDESTQDYVASAIRLAIERPELSPNEIYTTTLRFLQACDGNSFKGAFESAFVSWAKHQWFRLANQRFALKSPAVVVPAIEVALRYEGLRAVAMLLRTTTIGFDVRLNESWFPWLKTFEDKSKA</sequence>
<dbReference type="InterPro" id="IPR027417">
    <property type="entry name" value="P-loop_NTPase"/>
</dbReference>
<dbReference type="EMBL" id="JAKLTN010000001">
    <property type="protein sequence ID" value="MCG2575862.1"/>
    <property type="molecule type" value="Genomic_DNA"/>
</dbReference>
<organism evidence="1 2">
    <name type="scientific">Dechloromonas hankyongensis</name>
    <dbReference type="NCBI Taxonomy" id="2908002"/>
    <lineage>
        <taxon>Bacteria</taxon>
        <taxon>Pseudomonadati</taxon>
        <taxon>Pseudomonadota</taxon>
        <taxon>Betaproteobacteria</taxon>
        <taxon>Rhodocyclales</taxon>
        <taxon>Azonexaceae</taxon>
        <taxon>Dechloromonas</taxon>
    </lineage>
</organism>
<reference evidence="1" key="1">
    <citation type="submission" date="2022-01" db="EMBL/GenBank/DDBJ databases">
        <authorList>
            <person name="Jo J.-H."/>
            <person name="Im W.-T."/>
        </authorList>
    </citation>
    <scope>NUCLEOTIDE SEQUENCE</scope>
    <source>
        <strain evidence="1">XY25</strain>
    </source>
</reference>
<gene>
    <name evidence="1" type="ORF">LZ012_02500</name>
</gene>
<accession>A0ABS9JY71</accession>
<proteinExistence type="predicted"/>
<evidence type="ECO:0008006" key="3">
    <source>
        <dbReference type="Google" id="ProtNLM"/>
    </source>
</evidence>
<comment type="caution">
    <text evidence="1">The sequence shown here is derived from an EMBL/GenBank/DDBJ whole genome shotgun (WGS) entry which is preliminary data.</text>
</comment>
<dbReference type="SUPFAM" id="SSF52540">
    <property type="entry name" value="P-loop containing nucleoside triphosphate hydrolases"/>
    <property type="match status" value="1"/>
</dbReference>
<protein>
    <recommendedName>
        <fullName evidence="3">AAA+ ATPase domain-containing protein</fullName>
    </recommendedName>
</protein>
<evidence type="ECO:0000313" key="1">
    <source>
        <dbReference type="EMBL" id="MCG2575862.1"/>
    </source>
</evidence>
<keyword evidence="2" id="KW-1185">Reference proteome</keyword>